<keyword evidence="2 4" id="KW-0238">DNA-binding</keyword>
<keyword evidence="7" id="KW-1185">Reference proteome</keyword>
<name>A0A0C2NK60_9VIBR</name>
<evidence type="ECO:0000313" key="7">
    <source>
        <dbReference type="Proteomes" id="UP000031672"/>
    </source>
</evidence>
<proteinExistence type="predicted"/>
<dbReference type="Pfam" id="PF14246">
    <property type="entry name" value="TetR_C_7"/>
    <property type="match status" value="1"/>
</dbReference>
<dbReference type="STRING" id="1461322.OJ16_16120"/>
<accession>A0A0C2NFJ1</accession>
<dbReference type="Gene3D" id="1.10.357.10">
    <property type="entry name" value="Tetracycline Repressor, domain 2"/>
    <property type="match status" value="1"/>
</dbReference>
<feature type="domain" description="HTH tetR-type" evidence="5">
    <location>
        <begin position="9"/>
        <end position="69"/>
    </location>
</feature>
<reference evidence="6 7" key="1">
    <citation type="submission" date="2014-11" db="EMBL/GenBank/DDBJ databases">
        <title>Draft Genome Sequence of Vibrio piscirenalis strains CECT 8603T and CECT 8604, two marine Gammaproteobacterium isolated from cultured gilthead sea bream (Sparus aurata).</title>
        <authorList>
            <person name="Arahal D.R."/>
            <person name="Rodrigo-Torres L."/>
            <person name="Lucena T."/>
            <person name="Pujalte M.J."/>
        </authorList>
    </citation>
    <scope>NUCLEOTIDE SEQUENCE [LARGE SCALE GENOMIC DNA]</scope>
    <source>
        <strain evidence="6 7">DCR 1-4-2</strain>
    </source>
</reference>
<dbReference type="InterPro" id="IPR050109">
    <property type="entry name" value="HTH-type_TetR-like_transc_reg"/>
</dbReference>
<dbReference type="SUPFAM" id="SSF46689">
    <property type="entry name" value="Homeodomain-like"/>
    <property type="match status" value="1"/>
</dbReference>
<evidence type="ECO:0000256" key="1">
    <source>
        <dbReference type="ARBA" id="ARBA00023015"/>
    </source>
</evidence>
<dbReference type="Proteomes" id="UP000031672">
    <property type="component" value="Unassembled WGS sequence"/>
</dbReference>
<dbReference type="Gene3D" id="1.10.10.60">
    <property type="entry name" value="Homeodomain-like"/>
    <property type="match status" value="1"/>
</dbReference>
<protein>
    <submittedName>
        <fullName evidence="6">TetR family transcriptional regulator</fullName>
    </submittedName>
</protein>
<evidence type="ECO:0000259" key="5">
    <source>
        <dbReference type="PROSITE" id="PS50977"/>
    </source>
</evidence>
<dbReference type="PROSITE" id="PS50977">
    <property type="entry name" value="HTH_TETR_2"/>
    <property type="match status" value="1"/>
</dbReference>
<dbReference type="FunFam" id="1.10.10.60:FF:000141">
    <property type="entry name" value="TetR family transcriptional regulator"/>
    <property type="match status" value="1"/>
</dbReference>
<dbReference type="OrthoDB" id="8535430at2"/>
<evidence type="ECO:0000256" key="3">
    <source>
        <dbReference type="ARBA" id="ARBA00023163"/>
    </source>
</evidence>
<dbReference type="GO" id="GO:0003677">
    <property type="term" value="F:DNA binding"/>
    <property type="evidence" value="ECO:0007669"/>
    <property type="project" value="UniProtKB-UniRule"/>
</dbReference>
<evidence type="ECO:0000256" key="4">
    <source>
        <dbReference type="PROSITE-ProRule" id="PRU00335"/>
    </source>
</evidence>
<dbReference type="PANTHER" id="PTHR30328:SF54">
    <property type="entry name" value="HTH-TYPE TRANSCRIPTIONAL REPRESSOR SCO4008"/>
    <property type="match status" value="1"/>
</dbReference>
<dbReference type="InterPro" id="IPR001647">
    <property type="entry name" value="HTH_TetR"/>
</dbReference>
<sequence length="196" mass="22027">MNKVEQNKQKKKDIILATAKSVFLNEGYVAANMDNIAKKSQITKQTIYRYFPSKLALFTATLHSLSEDFDQSFTEHLQHPDAEHALLGFAKAFVALHLSEQHIDTCRLLIAEGRSAPEIIATFHEVGEDDMDSQLITFFQQRLGIEQPQTTIKLWTGMLLSLRMGVLLGMASPNDKEVEQHAITATTFLLNGLKHS</sequence>
<feature type="DNA-binding region" description="H-T-H motif" evidence="4">
    <location>
        <begin position="32"/>
        <end position="51"/>
    </location>
</feature>
<accession>A0A0C2NK60</accession>
<dbReference type="RefSeq" id="WP_040992735.1">
    <property type="nucleotide sequence ID" value="NZ_JTKH01000024.1"/>
</dbReference>
<dbReference type="PRINTS" id="PR00455">
    <property type="entry name" value="HTHTETR"/>
</dbReference>
<organism evidence="6 7">
    <name type="scientific">Vibrio renipiscarius</name>
    <dbReference type="NCBI Taxonomy" id="1461322"/>
    <lineage>
        <taxon>Bacteria</taxon>
        <taxon>Pseudomonadati</taxon>
        <taxon>Pseudomonadota</taxon>
        <taxon>Gammaproteobacteria</taxon>
        <taxon>Vibrionales</taxon>
        <taxon>Vibrionaceae</taxon>
        <taxon>Vibrio</taxon>
    </lineage>
</organism>
<dbReference type="Pfam" id="PF00440">
    <property type="entry name" value="TetR_N"/>
    <property type="match status" value="1"/>
</dbReference>
<dbReference type="PANTHER" id="PTHR30328">
    <property type="entry name" value="TRANSCRIPTIONAL REPRESSOR"/>
    <property type="match status" value="1"/>
</dbReference>
<evidence type="ECO:0000313" key="6">
    <source>
        <dbReference type="EMBL" id="KII76760.1"/>
    </source>
</evidence>
<keyword evidence="1" id="KW-0805">Transcription regulation</keyword>
<comment type="caution">
    <text evidence="6">The sequence shown here is derived from an EMBL/GenBank/DDBJ whole genome shotgun (WGS) entry which is preliminary data.</text>
</comment>
<evidence type="ECO:0000256" key="2">
    <source>
        <dbReference type="ARBA" id="ARBA00023125"/>
    </source>
</evidence>
<dbReference type="InterPro" id="IPR009057">
    <property type="entry name" value="Homeodomain-like_sf"/>
</dbReference>
<keyword evidence="3" id="KW-0804">Transcription</keyword>
<dbReference type="AlphaFoldDB" id="A0A0C2NK60"/>
<dbReference type="EMBL" id="JTKH01000024">
    <property type="protein sequence ID" value="KII76760.1"/>
    <property type="molecule type" value="Genomic_DNA"/>
</dbReference>
<gene>
    <name evidence="6" type="ORF">OJ16_16120</name>
</gene>
<dbReference type="InterPro" id="IPR039536">
    <property type="entry name" value="TetR_C_Proteobacteria"/>
</dbReference>